<feature type="compositionally biased region" description="Gly residues" evidence="2">
    <location>
        <begin position="95"/>
        <end position="104"/>
    </location>
</feature>
<feature type="region of interest" description="Disordered" evidence="2">
    <location>
        <begin position="84"/>
        <end position="104"/>
    </location>
</feature>
<dbReference type="NCBIfam" id="TIGR03930">
    <property type="entry name" value="WXG100_ESAT6"/>
    <property type="match status" value="1"/>
</dbReference>
<proteinExistence type="inferred from homology"/>
<keyword evidence="4" id="KW-1185">Reference proteome</keyword>
<evidence type="ECO:0000256" key="1">
    <source>
        <dbReference type="RuleBase" id="RU362001"/>
    </source>
</evidence>
<dbReference type="Pfam" id="PF06013">
    <property type="entry name" value="WXG100"/>
    <property type="match status" value="1"/>
</dbReference>
<dbReference type="SUPFAM" id="SSF140453">
    <property type="entry name" value="EsxAB dimer-like"/>
    <property type="match status" value="1"/>
</dbReference>
<gene>
    <name evidence="3" type="ORF">ACFQGD_29790</name>
</gene>
<evidence type="ECO:0000313" key="3">
    <source>
        <dbReference type="EMBL" id="MFC6871324.1"/>
    </source>
</evidence>
<dbReference type="InterPro" id="IPR036689">
    <property type="entry name" value="ESAT-6-like_sf"/>
</dbReference>
<dbReference type="InterPro" id="IPR010310">
    <property type="entry name" value="T7SS_ESAT-6-like"/>
</dbReference>
<dbReference type="Gene3D" id="1.10.287.1060">
    <property type="entry name" value="ESAT-6-like"/>
    <property type="match status" value="1"/>
</dbReference>
<dbReference type="Proteomes" id="UP001596337">
    <property type="component" value="Unassembled WGS sequence"/>
</dbReference>
<name>A0ABW2C937_9PSEU</name>
<protein>
    <recommendedName>
        <fullName evidence="1">ESAT-6-like protein</fullName>
    </recommendedName>
</protein>
<evidence type="ECO:0000256" key="2">
    <source>
        <dbReference type="SAM" id="MobiDB-lite"/>
    </source>
</evidence>
<sequence>MSGFTGEVAEFTRVHQGLTGVNSELNSTFKSLQGNMEQALASWKGPAAESFRRLMERFNENAIKLNDSLQGISDLLQQAGSKYEAQEEEASQTFSGGGFAALDG</sequence>
<dbReference type="EMBL" id="JBHSXX010000001">
    <property type="protein sequence ID" value="MFC6871324.1"/>
    <property type="molecule type" value="Genomic_DNA"/>
</dbReference>
<comment type="similarity">
    <text evidence="1">Belongs to the WXG100 family.</text>
</comment>
<reference evidence="4" key="1">
    <citation type="journal article" date="2019" name="Int. J. Syst. Evol. Microbiol.">
        <title>The Global Catalogue of Microorganisms (GCM) 10K type strain sequencing project: providing services to taxonomists for standard genome sequencing and annotation.</title>
        <authorList>
            <consortium name="The Broad Institute Genomics Platform"/>
            <consortium name="The Broad Institute Genome Sequencing Center for Infectious Disease"/>
            <person name="Wu L."/>
            <person name="Ma J."/>
        </authorList>
    </citation>
    <scope>NUCLEOTIDE SEQUENCE [LARGE SCALE GENOMIC DNA]</scope>
    <source>
        <strain evidence="4">KCTC 32255</strain>
    </source>
</reference>
<dbReference type="RefSeq" id="WP_345404075.1">
    <property type="nucleotide sequence ID" value="NZ_BAABLA010000117.1"/>
</dbReference>
<accession>A0ABW2C937</accession>
<comment type="caution">
    <text evidence="3">The sequence shown here is derived from an EMBL/GenBank/DDBJ whole genome shotgun (WGS) entry which is preliminary data.</text>
</comment>
<organism evidence="3 4">
    <name type="scientific">Haloechinothrix salitolerans</name>
    <dbReference type="NCBI Taxonomy" id="926830"/>
    <lineage>
        <taxon>Bacteria</taxon>
        <taxon>Bacillati</taxon>
        <taxon>Actinomycetota</taxon>
        <taxon>Actinomycetes</taxon>
        <taxon>Pseudonocardiales</taxon>
        <taxon>Pseudonocardiaceae</taxon>
        <taxon>Haloechinothrix</taxon>
    </lineage>
</organism>
<evidence type="ECO:0000313" key="4">
    <source>
        <dbReference type="Proteomes" id="UP001596337"/>
    </source>
</evidence>